<evidence type="ECO:0000313" key="2">
    <source>
        <dbReference type="EMBL" id="MBX30116.1"/>
    </source>
</evidence>
<feature type="signal peptide" evidence="1">
    <location>
        <begin position="1"/>
        <end position="18"/>
    </location>
</feature>
<name>A0A2P2MIR3_RHIMU</name>
<dbReference type="AlphaFoldDB" id="A0A2P2MIR3"/>
<accession>A0A2P2MIR3</accession>
<feature type="chain" id="PRO_5015109600" evidence="1">
    <location>
        <begin position="19"/>
        <end position="45"/>
    </location>
</feature>
<evidence type="ECO:0000256" key="1">
    <source>
        <dbReference type="SAM" id="SignalP"/>
    </source>
</evidence>
<protein>
    <submittedName>
        <fullName evidence="2">Uncharacterized protein</fullName>
    </submittedName>
</protein>
<organism evidence="2">
    <name type="scientific">Rhizophora mucronata</name>
    <name type="common">Asiatic mangrove</name>
    <dbReference type="NCBI Taxonomy" id="61149"/>
    <lineage>
        <taxon>Eukaryota</taxon>
        <taxon>Viridiplantae</taxon>
        <taxon>Streptophyta</taxon>
        <taxon>Embryophyta</taxon>
        <taxon>Tracheophyta</taxon>
        <taxon>Spermatophyta</taxon>
        <taxon>Magnoliopsida</taxon>
        <taxon>eudicotyledons</taxon>
        <taxon>Gunneridae</taxon>
        <taxon>Pentapetalae</taxon>
        <taxon>rosids</taxon>
        <taxon>fabids</taxon>
        <taxon>Malpighiales</taxon>
        <taxon>Rhizophoraceae</taxon>
        <taxon>Rhizophora</taxon>
    </lineage>
</organism>
<proteinExistence type="predicted"/>
<sequence>MRGPLMPFLAHFLVTLTSYPLRWCPLTIDYQLIFPHGHFFGFDQA</sequence>
<reference evidence="2" key="1">
    <citation type="submission" date="2018-02" db="EMBL/GenBank/DDBJ databases">
        <title>Rhizophora mucronata_Transcriptome.</title>
        <authorList>
            <person name="Meera S.P."/>
            <person name="Sreeshan A."/>
            <person name="Augustine A."/>
        </authorList>
    </citation>
    <scope>NUCLEOTIDE SEQUENCE</scope>
    <source>
        <tissue evidence="2">Leaf</tissue>
    </source>
</reference>
<dbReference type="EMBL" id="GGEC01049632">
    <property type="protein sequence ID" value="MBX30116.1"/>
    <property type="molecule type" value="Transcribed_RNA"/>
</dbReference>
<keyword evidence="1" id="KW-0732">Signal</keyword>